<keyword evidence="3" id="KW-1185">Reference proteome</keyword>
<dbReference type="Proteomes" id="UP000225277">
    <property type="component" value="Unassembled WGS sequence"/>
</dbReference>
<evidence type="ECO:0000256" key="1">
    <source>
        <dbReference type="SAM" id="MobiDB-lite"/>
    </source>
</evidence>
<protein>
    <submittedName>
        <fullName evidence="2">Uncharacterized protein</fullName>
    </submittedName>
</protein>
<reference evidence="2 3" key="1">
    <citation type="submission" date="2016-03" db="EMBL/GenBank/DDBJ databases">
        <authorList>
            <person name="Ploux O."/>
        </authorList>
    </citation>
    <scope>NUCLEOTIDE SEQUENCE [LARGE SCALE GENOMIC DNA]</scope>
    <source>
        <strain evidence="2 3">URUG2</strain>
    </source>
</reference>
<proteinExistence type="predicted"/>
<accession>A0A2D3VHY2</accession>
<dbReference type="GeneID" id="35601373"/>
<dbReference type="EMBL" id="FJUY01000009">
    <property type="protein sequence ID" value="CZT20373.1"/>
    <property type="molecule type" value="Genomic_DNA"/>
</dbReference>
<gene>
    <name evidence="2" type="ORF">RCC_06233</name>
</gene>
<evidence type="ECO:0000313" key="2">
    <source>
        <dbReference type="EMBL" id="CZT20373.1"/>
    </source>
</evidence>
<dbReference type="RefSeq" id="XP_023627262.1">
    <property type="nucleotide sequence ID" value="XM_023771494.1"/>
</dbReference>
<dbReference type="AlphaFoldDB" id="A0A2D3VHY2"/>
<name>A0A2D3VHY2_9PEZI</name>
<evidence type="ECO:0000313" key="3">
    <source>
        <dbReference type="Proteomes" id="UP000225277"/>
    </source>
</evidence>
<organism evidence="2 3">
    <name type="scientific">Ramularia collo-cygni</name>
    <dbReference type="NCBI Taxonomy" id="112498"/>
    <lineage>
        <taxon>Eukaryota</taxon>
        <taxon>Fungi</taxon>
        <taxon>Dikarya</taxon>
        <taxon>Ascomycota</taxon>
        <taxon>Pezizomycotina</taxon>
        <taxon>Dothideomycetes</taxon>
        <taxon>Dothideomycetidae</taxon>
        <taxon>Mycosphaerellales</taxon>
        <taxon>Mycosphaerellaceae</taxon>
        <taxon>Ramularia</taxon>
    </lineage>
</organism>
<sequence length="279" mass="31880">MVQSPFKILRGQILVISDISTLLPWLASQTITPALQTIWIVPRKACWAGYTGKEPYPPTFTHFSWDIPTLSSSTTNVWRSFESHCSDSWRDHLRDQLRDPPRDPRTEFQDRRYDADRREALEVKCYIKTALERFFDLQEIACLGRGTKMTRRLRQDITPAEFPGIGVLDFALEVYQFGRGNNSCRDALFMLQKEGPWGLPSSSSAGPPQASCSRWKDMKRDMRPKMRRSRDVAISWIPLLNCEYRSGCPTAVLGGTQHSPSSDRIRNPTLPADVQTSIL</sequence>
<feature type="region of interest" description="Disordered" evidence="1">
    <location>
        <begin position="255"/>
        <end position="279"/>
    </location>
</feature>